<organism evidence="1 2">
    <name type="scientific">Flemingia macrophylla</name>
    <dbReference type="NCBI Taxonomy" id="520843"/>
    <lineage>
        <taxon>Eukaryota</taxon>
        <taxon>Viridiplantae</taxon>
        <taxon>Streptophyta</taxon>
        <taxon>Embryophyta</taxon>
        <taxon>Tracheophyta</taxon>
        <taxon>Spermatophyta</taxon>
        <taxon>Magnoliopsida</taxon>
        <taxon>eudicotyledons</taxon>
        <taxon>Gunneridae</taxon>
        <taxon>Pentapetalae</taxon>
        <taxon>rosids</taxon>
        <taxon>fabids</taxon>
        <taxon>Fabales</taxon>
        <taxon>Fabaceae</taxon>
        <taxon>Papilionoideae</taxon>
        <taxon>50 kb inversion clade</taxon>
        <taxon>NPAAA clade</taxon>
        <taxon>indigoferoid/millettioid clade</taxon>
        <taxon>Phaseoleae</taxon>
        <taxon>Flemingia</taxon>
    </lineage>
</organism>
<name>A0ABD1L4X6_9FABA</name>
<keyword evidence="2" id="KW-1185">Reference proteome</keyword>
<dbReference type="EMBL" id="JBGMDY010000011">
    <property type="protein sequence ID" value="KAL2318565.1"/>
    <property type="molecule type" value="Genomic_DNA"/>
</dbReference>
<protein>
    <submittedName>
        <fullName evidence="1">Uncharacterized protein</fullName>
    </submittedName>
</protein>
<proteinExistence type="predicted"/>
<sequence length="123" mass="14001">MKAKALSLQFRRSCCFAEQVQVGGSPLYRVDRKLGKGGFRMYGYVGRRVGAMSYSERIGVALKFEHKSSKGAIMDLHMSGRKPESARLQLKNRLTMEEAIQYQQKVESTILIEKHDDKTTWGI</sequence>
<evidence type="ECO:0000313" key="2">
    <source>
        <dbReference type="Proteomes" id="UP001603857"/>
    </source>
</evidence>
<comment type="caution">
    <text evidence="1">The sequence shown here is derived from an EMBL/GenBank/DDBJ whole genome shotgun (WGS) entry which is preliminary data.</text>
</comment>
<reference evidence="1 2" key="1">
    <citation type="submission" date="2024-08" db="EMBL/GenBank/DDBJ databases">
        <title>Insights into the chromosomal genome structure of Flemingia macrophylla.</title>
        <authorList>
            <person name="Ding Y."/>
            <person name="Zhao Y."/>
            <person name="Bi W."/>
            <person name="Wu M."/>
            <person name="Zhao G."/>
            <person name="Gong Y."/>
            <person name="Li W."/>
            <person name="Zhang P."/>
        </authorList>
    </citation>
    <scope>NUCLEOTIDE SEQUENCE [LARGE SCALE GENOMIC DNA]</scope>
    <source>
        <strain evidence="1">DYQJB</strain>
        <tissue evidence="1">Leaf</tissue>
    </source>
</reference>
<evidence type="ECO:0000313" key="1">
    <source>
        <dbReference type="EMBL" id="KAL2318565.1"/>
    </source>
</evidence>
<dbReference type="AlphaFoldDB" id="A0ABD1L4X6"/>
<accession>A0ABD1L4X6</accession>
<dbReference type="Proteomes" id="UP001603857">
    <property type="component" value="Unassembled WGS sequence"/>
</dbReference>
<gene>
    <name evidence="1" type="ORF">Fmac_032441</name>
</gene>